<reference evidence="1 2" key="1">
    <citation type="submission" date="2019-10" db="EMBL/GenBank/DDBJ databases">
        <title>Comparative genomics of sulfur disproportionating microorganisms.</title>
        <authorList>
            <person name="Ward L.M."/>
            <person name="Bertran E."/>
            <person name="Johnston D."/>
        </authorList>
    </citation>
    <scope>NUCLEOTIDE SEQUENCE [LARGE SCALE GENOMIC DNA]</scope>
    <source>
        <strain evidence="1 2">DSM 14055</strain>
    </source>
</reference>
<evidence type="ECO:0000313" key="1">
    <source>
        <dbReference type="EMBL" id="MQL53749.1"/>
    </source>
</evidence>
<organism evidence="1 2">
    <name type="scientific">Desulfofundulus thermobenzoicus</name>
    <dbReference type="NCBI Taxonomy" id="29376"/>
    <lineage>
        <taxon>Bacteria</taxon>
        <taxon>Bacillati</taxon>
        <taxon>Bacillota</taxon>
        <taxon>Clostridia</taxon>
        <taxon>Eubacteriales</taxon>
        <taxon>Peptococcaceae</taxon>
        <taxon>Desulfofundulus</taxon>
    </lineage>
</organism>
<keyword evidence="2" id="KW-1185">Reference proteome</keyword>
<dbReference type="InterPro" id="IPR005358">
    <property type="entry name" value="Puta_zinc/iron-chelating_dom"/>
</dbReference>
<dbReference type="PANTHER" id="PTHR35866:SF1">
    <property type="entry name" value="YKGJ FAMILY CYSTEINE CLUSTER PROTEIN"/>
    <property type="match status" value="1"/>
</dbReference>
<name>A0A6N7IW26_9FIRM</name>
<dbReference type="AlphaFoldDB" id="A0A6N7IW26"/>
<accession>A0A6N7IW26</accession>
<evidence type="ECO:0000313" key="2">
    <source>
        <dbReference type="Proteomes" id="UP000441717"/>
    </source>
</evidence>
<dbReference type="PANTHER" id="PTHR35866">
    <property type="entry name" value="PUTATIVE-RELATED"/>
    <property type="match status" value="1"/>
</dbReference>
<comment type="caution">
    <text evidence="1">The sequence shown here is derived from an EMBL/GenBank/DDBJ whole genome shotgun (WGS) entry which is preliminary data.</text>
</comment>
<proteinExistence type="predicted"/>
<sequence>MYSPNSSKRPEPCCPIFSGRRRYITPCLPGTVSPGSCIKWRQNDTTCCLLKPVNSMVQAICELLFAVITFSKKSFRRGEPGMVIEIAPEKLKLIAAQKEDENWDFRSFLKASIADKKVDSLVHRLYKDISSQIDCKQCANCCRECSPVLHDKDITRLSQGAGIPVSEFREKYLKKVENDYVFNQKPCPFLKDNLCTQYSYRPDDCRSYPHLHKKGFVFRLIGVIDNYAVCPIVFHVYEKLKKELGWKKRTGFGRMPTYG</sequence>
<protein>
    <recommendedName>
        <fullName evidence="3">YkgJ family cysteine cluster protein</fullName>
    </recommendedName>
</protein>
<evidence type="ECO:0008006" key="3">
    <source>
        <dbReference type="Google" id="ProtNLM"/>
    </source>
</evidence>
<gene>
    <name evidence="1" type="ORF">GFC01_16085</name>
</gene>
<dbReference type="EMBL" id="WHYR01000064">
    <property type="protein sequence ID" value="MQL53749.1"/>
    <property type="molecule type" value="Genomic_DNA"/>
</dbReference>
<dbReference type="OrthoDB" id="9810361at2"/>
<dbReference type="Proteomes" id="UP000441717">
    <property type="component" value="Unassembled WGS sequence"/>
</dbReference>
<dbReference type="Pfam" id="PF03692">
    <property type="entry name" value="CxxCxxCC"/>
    <property type="match status" value="1"/>
</dbReference>